<dbReference type="SUPFAM" id="SSF143744">
    <property type="entry name" value="GlcG-like"/>
    <property type="match status" value="1"/>
</dbReference>
<dbReference type="Pfam" id="PF03928">
    <property type="entry name" value="HbpS-like"/>
    <property type="match status" value="1"/>
</dbReference>
<dbReference type="Proteomes" id="UP001568358">
    <property type="component" value="Unassembled WGS sequence"/>
</dbReference>
<dbReference type="AlphaFoldDB" id="A0A8G2FAN1"/>
<evidence type="ECO:0000313" key="1">
    <source>
        <dbReference type="EMBL" id="MEZ6852808.1"/>
    </source>
</evidence>
<evidence type="ECO:0000313" key="3">
    <source>
        <dbReference type="Proteomes" id="UP000184001"/>
    </source>
</evidence>
<sequence>MYISKDTALRMIAAAEDKANEIGVPMVIAVVDRGGNLIAQVRQDDALLASIDLALNKAYTAVAVKVSTEVLGELAQPGQSLYGIQTDKQGRFVIFGGGLPVAHDGVIIGGIGVSGGSVEQDVACANAGLSAYC</sequence>
<evidence type="ECO:0000313" key="2">
    <source>
        <dbReference type="EMBL" id="SHI81464.1"/>
    </source>
</evidence>
<evidence type="ECO:0000313" key="4">
    <source>
        <dbReference type="Proteomes" id="UP001568358"/>
    </source>
</evidence>
<dbReference type="EMBL" id="FQZR01000002">
    <property type="protein sequence ID" value="SHI81464.1"/>
    <property type="molecule type" value="Genomic_DNA"/>
</dbReference>
<dbReference type="EMBL" id="JBFSOO010000003">
    <property type="protein sequence ID" value="MEZ6852808.1"/>
    <property type="molecule type" value="Genomic_DNA"/>
</dbReference>
<dbReference type="PANTHER" id="PTHR34309">
    <property type="entry name" value="SLR1406 PROTEIN"/>
    <property type="match status" value="1"/>
</dbReference>
<proteinExistence type="predicted"/>
<name>A0A8G2FAN1_9BACT</name>
<dbReference type="InterPro" id="IPR038084">
    <property type="entry name" value="PduO/GlcC-like_sf"/>
</dbReference>
<accession>A0A8G2FAN1</accession>
<dbReference type="PANTHER" id="PTHR34309:SF1">
    <property type="entry name" value="PROTEIN GLCG"/>
    <property type="match status" value="1"/>
</dbReference>
<gene>
    <name evidence="1" type="ORF">AB2Z07_04555</name>
    <name evidence="2" type="ORF">SAMN05660830_01085</name>
</gene>
<reference evidence="2 3" key="1">
    <citation type="submission" date="2016-11" db="EMBL/GenBank/DDBJ databases">
        <authorList>
            <person name="Varghese N."/>
            <person name="Submissions S."/>
        </authorList>
    </citation>
    <scope>NUCLEOTIDE SEQUENCE [LARGE SCALE GENOMIC DNA]</scope>
    <source>
        <strain evidence="2 3">DSM 17919</strain>
    </source>
</reference>
<keyword evidence="4" id="KW-1185">Reference proteome</keyword>
<comment type="caution">
    <text evidence="2">The sequence shown here is derived from an EMBL/GenBank/DDBJ whole genome shotgun (WGS) entry which is preliminary data.</text>
</comment>
<protein>
    <submittedName>
        <fullName evidence="1">Heme-binding protein</fullName>
    </submittedName>
    <submittedName>
        <fullName evidence="2">Uncharacterized conserved protein GlcG, DUF336 family</fullName>
    </submittedName>
</protein>
<dbReference type="InterPro" id="IPR052517">
    <property type="entry name" value="GlcG_carb_metab_protein"/>
</dbReference>
<organism evidence="2 3">
    <name type="scientific">Halodesulfovibrio aestuarii</name>
    <dbReference type="NCBI Taxonomy" id="126333"/>
    <lineage>
        <taxon>Bacteria</taxon>
        <taxon>Pseudomonadati</taxon>
        <taxon>Thermodesulfobacteriota</taxon>
        <taxon>Desulfovibrionia</taxon>
        <taxon>Desulfovibrionales</taxon>
        <taxon>Desulfovibrionaceae</taxon>
        <taxon>Halodesulfovibrio</taxon>
    </lineage>
</organism>
<reference evidence="1 4" key="2">
    <citation type="submission" date="2024-07" db="EMBL/GenBank/DDBJ databases">
        <title>Active virus-host system and metabolic interactions in a Lokiarchaeon culture.</title>
        <authorList>
            <person name="Ponce Toledo R.I."/>
            <person name="Rodrigues Oliveira T."/>
            <person name="Schleper C."/>
        </authorList>
    </citation>
    <scope>NUCLEOTIDE SEQUENCE [LARGE SCALE GENOMIC DNA]</scope>
    <source>
        <strain evidence="1 4">B35</strain>
    </source>
</reference>
<dbReference type="Proteomes" id="UP000184001">
    <property type="component" value="Unassembled WGS sequence"/>
</dbReference>
<dbReference type="Gene3D" id="3.30.450.150">
    <property type="entry name" value="Haem-degrading domain"/>
    <property type="match status" value="1"/>
</dbReference>
<dbReference type="RefSeq" id="WP_020002200.1">
    <property type="nucleotide sequence ID" value="NZ_CP192217.1"/>
</dbReference>
<dbReference type="InterPro" id="IPR005624">
    <property type="entry name" value="PduO/GlcC-like"/>
</dbReference>